<comment type="caution">
    <text evidence="2">The sequence shown here is derived from an EMBL/GenBank/DDBJ whole genome shotgun (WGS) entry which is preliminary data.</text>
</comment>
<protein>
    <submittedName>
        <fullName evidence="2">Uncharacterized protein</fullName>
    </submittedName>
</protein>
<accession>E8M5F0</accession>
<gene>
    <name evidence="2" type="ORF">VISI1226_01420</name>
</gene>
<dbReference type="Proteomes" id="UP000006228">
    <property type="component" value="Unassembled WGS sequence"/>
</dbReference>
<proteinExistence type="predicted"/>
<dbReference type="OrthoDB" id="5906577at2"/>
<dbReference type="RefSeq" id="WP_008075960.1">
    <property type="nucleotide sequence ID" value="NZ_AEVT01000056.1"/>
</dbReference>
<reference evidence="2 3" key="1">
    <citation type="journal article" date="2012" name="Int. J. Syst. Evol. Microbiol.">
        <title>Vibrio caribbeanicus sp. nov., isolated from the marine sponge Scleritoderma cyanea.</title>
        <authorList>
            <person name="Hoffmann M."/>
            <person name="Monday S.R."/>
            <person name="Allard M.W."/>
            <person name="Strain E.A."/>
            <person name="Whittaker P."/>
            <person name="Naum M."/>
            <person name="McCarthy P.J."/>
            <person name="Lopez J.V."/>
            <person name="Fischer M."/>
            <person name="Brown E.W."/>
        </authorList>
    </citation>
    <scope>NUCLEOTIDE SEQUENCE [LARGE SCALE GENOMIC DNA]</scope>
    <source>
        <strain evidence="3">DSMZ 21326</strain>
    </source>
</reference>
<evidence type="ECO:0000313" key="2">
    <source>
        <dbReference type="EMBL" id="EGA70743.1"/>
    </source>
</evidence>
<keyword evidence="1" id="KW-1133">Transmembrane helix</keyword>
<feature type="transmembrane region" description="Helical" evidence="1">
    <location>
        <begin position="6"/>
        <end position="24"/>
    </location>
</feature>
<organism evidence="2 3">
    <name type="scientific">Vibrio sinaloensis DSM 21326</name>
    <dbReference type="NCBI Taxonomy" id="945550"/>
    <lineage>
        <taxon>Bacteria</taxon>
        <taxon>Pseudomonadati</taxon>
        <taxon>Pseudomonadota</taxon>
        <taxon>Gammaproteobacteria</taxon>
        <taxon>Vibrionales</taxon>
        <taxon>Vibrionaceae</taxon>
        <taxon>Vibrio</taxon>
        <taxon>Vibrio oreintalis group</taxon>
    </lineage>
</organism>
<evidence type="ECO:0000256" key="1">
    <source>
        <dbReference type="SAM" id="Phobius"/>
    </source>
</evidence>
<keyword evidence="1" id="KW-0472">Membrane</keyword>
<dbReference type="EMBL" id="AEVT01000056">
    <property type="protein sequence ID" value="EGA70743.1"/>
    <property type="molecule type" value="Genomic_DNA"/>
</dbReference>
<dbReference type="AlphaFoldDB" id="E8M5F0"/>
<sequence>MNNPRVFLIAFFVSIALLVTLLMLKPQRTPERLLAVVTSQTLTQSLDGQRKYLNVTTESGESLLIPFRAQLDCPESSKVTIEKKQGFFSDVVSYTVLECKQ</sequence>
<keyword evidence="1" id="KW-0812">Transmembrane</keyword>
<evidence type="ECO:0000313" key="3">
    <source>
        <dbReference type="Proteomes" id="UP000006228"/>
    </source>
</evidence>
<name>E8M5F0_PHOS4</name>
<dbReference type="GeneID" id="95568842"/>